<dbReference type="Proteomes" id="UP000228380">
    <property type="component" value="Chromosome 4"/>
</dbReference>
<evidence type="ECO:0000313" key="1">
    <source>
        <dbReference type="Proteomes" id="UP000228380"/>
    </source>
</evidence>
<name>A0A8B8J4A6_PHODC</name>
<organism evidence="1 2">
    <name type="scientific">Phoenix dactylifera</name>
    <name type="common">Date palm</name>
    <dbReference type="NCBI Taxonomy" id="42345"/>
    <lineage>
        <taxon>Eukaryota</taxon>
        <taxon>Viridiplantae</taxon>
        <taxon>Streptophyta</taxon>
        <taxon>Embryophyta</taxon>
        <taxon>Tracheophyta</taxon>
        <taxon>Spermatophyta</taxon>
        <taxon>Magnoliopsida</taxon>
        <taxon>Liliopsida</taxon>
        <taxon>Arecaceae</taxon>
        <taxon>Coryphoideae</taxon>
        <taxon>Phoeniceae</taxon>
        <taxon>Phoenix</taxon>
    </lineage>
</organism>
<dbReference type="OrthoDB" id="10249433at2759"/>
<proteinExistence type="predicted"/>
<dbReference type="RefSeq" id="XP_026660365.2">
    <property type="nucleotide sequence ID" value="XM_026804564.2"/>
</dbReference>
<evidence type="ECO:0000313" key="2">
    <source>
        <dbReference type="RefSeq" id="XP_026660365.2"/>
    </source>
</evidence>
<protein>
    <submittedName>
        <fullName evidence="2">Uncharacterized protein LOC108510690</fullName>
    </submittedName>
</protein>
<dbReference type="GeneID" id="108510690"/>
<keyword evidence="1" id="KW-1185">Reference proteome</keyword>
<accession>A0A8B8J4A6</accession>
<sequence length="167" mass="18039">MSSWGASSSGAAALDPIPCSRRKRVRGSEGWSMEFHRGSHGIYSLIGRKGEGERPLLSGYNRLNSFLPEATTVGPPDGPPTTIQVAPDAGHSANEAGIAADLAATNEKFKNILKIDGFKLVVVCGLKRIKLKEIAGEADPSICLYLVSHTLKNRWMSGYWMLVRGSR</sequence>
<dbReference type="AlphaFoldDB" id="A0A8B8J4A6"/>
<reference evidence="2" key="2">
    <citation type="submission" date="2025-08" db="UniProtKB">
        <authorList>
            <consortium name="RefSeq"/>
        </authorList>
    </citation>
    <scope>IDENTIFICATION</scope>
    <source>
        <tissue evidence="2">Young leaves</tissue>
    </source>
</reference>
<dbReference type="KEGG" id="pda:108510690"/>
<reference evidence="1" key="1">
    <citation type="journal article" date="2019" name="Nat. Commun.">
        <title>Genome-wide association mapping of date palm fruit traits.</title>
        <authorList>
            <person name="Hazzouri K.M."/>
            <person name="Gros-Balthazard M."/>
            <person name="Flowers J.M."/>
            <person name="Copetti D."/>
            <person name="Lemansour A."/>
            <person name="Lebrun M."/>
            <person name="Masmoudi K."/>
            <person name="Ferrand S."/>
            <person name="Dhar M.I."/>
            <person name="Fresquez Z.A."/>
            <person name="Rosas U."/>
            <person name="Zhang J."/>
            <person name="Talag J."/>
            <person name="Lee S."/>
            <person name="Kudrna D."/>
            <person name="Powell R.F."/>
            <person name="Leitch I.J."/>
            <person name="Krueger R.R."/>
            <person name="Wing R.A."/>
            <person name="Amiri K.M.A."/>
            <person name="Purugganan M.D."/>
        </authorList>
    </citation>
    <scope>NUCLEOTIDE SEQUENCE [LARGE SCALE GENOMIC DNA]</scope>
    <source>
        <strain evidence="1">cv. Khalas</strain>
    </source>
</reference>
<gene>
    <name evidence="2" type="primary">LOC108510690</name>
</gene>